<feature type="transmembrane region" description="Helical" evidence="6">
    <location>
        <begin position="257"/>
        <end position="276"/>
    </location>
</feature>
<feature type="domain" description="ABC3 transporter permease C-terminal" evidence="7">
    <location>
        <begin position="263"/>
        <end position="378"/>
    </location>
</feature>
<dbReference type="PANTHER" id="PTHR30287">
    <property type="entry name" value="MEMBRANE COMPONENT OF PREDICTED ABC SUPERFAMILY METABOLITE UPTAKE TRANSPORTER"/>
    <property type="match status" value="1"/>
</dbReference>
<dbReference type="RefSeq" id="WP_091705792.1">
    <property type="nucleotide sequence ID" value="NZ_BMYN01000006.1"/>
</dbReference>
<dbReference type="GO" id="GO:0005886">
    <property type="term" value="C:plasma membrane"/>
    <property type="evidence" value="ECO:0007669"/>
    <property type="project" value="UniProtKB-SubCell"/>
</dbReference>
<feature type="transmembrane region" description="Helical" evidence="6">
    <location>
        <begin position="419"/>
        <end position="444"/>
    </location>
</feature>
<feature type="transmembrane region" description="Helical" evidence="6">
    <location>
        <begin position="707"/>
        <end position="726"/>
    </location>
</feature>
<dbReference type="AlphaFoldDB" id="A0A1I3WQ82"/>
<feature type="transmembrane region" description="Helical" evidence="6">
    <location>
        <begin position="309"/>
        <end position="331"/>
    </location>
</feature>
<evidence type="ECO:0000313" key="9">
    <source>
        <dbReference type="Proteomes" id="UP000199445"/>
    </source>
</evidence>
<evidence type="ECO:0000256" key="3">
    <source>
        <dbReference type="ARBA" id="ARBA00022692"/>
    </source>
</evidence>
<evidence type="ECO:0000256" key="5">
    <source>
        <dbReference type="ARBA" id="ARBA00023136"/>
    </source>
</evidence>
<keyword evidence="3 6" id="KW-0812">Transmembrane</keyword>
<feature type="transmembrane region" description="Helical" evidence="6">
    <location>
        <begin position="351"/>
        <end position="371"/>
    </location>
</feature>
<comment type="subcellular location">
    <subcellularLocation>
        <location evidence="1">Cell membrane</location>
        <topology evidence="1">Multi-pass membrane protein</topology>
    </subcellularLocation>
</comment>
<feature type="transmembrane region" description="Helical" evidence="6">
    <location>
        <begin position="789"/>
        <end position="808"/>
    </location>
</feature>
<feature type="transmembrane region" description="Helical" evidence="6">
    <location>
        <begin position="21"/>
        <end position="40"/>
    </location>
</feature>
<dbReference type="PANTHER" id="PTHR30287:SF1">
    <property type="entry name" value="INNER MEMBRANE PROTEIN"/>
    <property type="match status" value="1"/>
</dbReference>
<proteinExistence type="predicted"/>
<feature type="transmembrane region" description="Helical" evidence="6">
    <location>
        <begin position="469"/>
        <end position="488"/>
    </location>
</feature>
<dbReference type="InterPro" id="IPR038766">
    <property type="entry name" value="Membrane_comp_ABC_pdt"/>
</dbReference>
<feature type="transmembrane region" description="Helical" evidence="6">
    <location>
        <begin position="394"/>
        <end position="413"/>
    </location>
</feature>
<organism evidence="8 9">
    <name type="scientific">Marinobacter persicus</name>
    <dbReference type="NCBI Taxonomy" id="930118"/>
    <lineage>
        <taxon>Bacteria</taxon>
        <taxon>Pseudomonadati</taxon>
        <taxon>Pseudomonadota</taxon>
        <taxon>Gammaproteobacteria</taxon>
        <taxon>Pseudomonadales</taxon>
        <taxon>Marinobacteraceae</taxon>
        <taxon>Marinobacter</taxon>
    </lineage>
</organism>
<evidence type="ECO:0000259" key="7">
    <source>
        <dbReference type="Pfam" id="PF02687"/>
    </source>
</evidence>
<keyword evidence="2" id="KW-1003">Cell membrane</keyword>
<dbReference type="EMBL" id="FOSC01000010">
    <property type="protein sequence ID" value="SFK09530.1"/>
    <property type="molecule type" value="Genomic_DNA"/>
</dbReference>
<sequence length="829" mass="90971">MQTANKLMSVRRDLRERDVRVVLVALIIAVATVATIALFASQLQRTLVSSASSFLAADRQLEAENGRPIPAEWLDEARERGLETGRMVEFSTMISGPEGFQMASIKAVSNEYPLRGEVEIQRQSPGGERETLAAGPRPGQVWINPRLLRLLDLDIGDTLQVGERQLEVAALLVREPDGGFRLSSLAPRVMMHVDDVESTGAVQEGSRVELVYLFAGAQTALDDYYQWLEPRLEPSHEWEGVREGETFSRSFDRAERFLLLGGSLAVLLAAVAVAVASRQYALAQRDTVALLKTLGLQGQGIGRLYLRRLALWGVAGVAGGLLVALPLFWLLVGVLGDALERPVEMHFDPAALLPALLTALVSLFAFAYPPIRRLRHVPAMRVLRAQPGETGRQALPDLAIALVAVFALVWLYAGELALVGALLGGLVLLLGILALLGLALMALLRRVRGGGNAWRLAFVGLYRHRQASLAQLSVFAMTIMLAAILILVRTSLLSDWQTQLPEDAPNHFLINIGPESVEQVSSFWQEHNAPLENLYPMVRGRLTELNGEPVKEAVSKDERINALNRELNLTWMDQLPEDNEIVQGQWFSGDETEGVSVEADLAQRLGLELGDRLTFTIGSARVTEPVVSIRTVQWDSMKPNFYVAFPPDGGLRDMPATWITSFYLPGEAKGALGEFSRQFPTVSVLEIDHIIERIQEIVGQVTQAIEAILALILAAALVVMAAVVSATLRDRQREGALIRTLGGRQSLLVRSTMLEFAVLGLLAGVLGVVAAEAAVYVLQARMFDGNFRWHWQVVLPLPLISAVLLAAFGRWQLRPVLSVSPMLLLRRLE</sequence>
<gene>
    <name evidence="8" type="ORF">SAMN05216429_11078</name>
</gene>
<reference evidence="8 9" key="1">
    <citation type="submission" date="2016-10" db="EMBL/GenBank/DDBJ databases">
        <authorList>
            <person name="de Groot N.N."/>
        </authorList>
    </citation>
    <scope>NUCLEOTIDE SEQUENCE [LARGE SCALE GENOMIC DNA]</scope>
    <source>
        <strain evidence="8 9">IBRC-M 10445</strain>
    </source>
</reference>
<keyword evidence="9" id="KW-1185">Reference proteome</keyword>
<dbReference type="Proteomes" id="UP000199445">
    <property type="component" value="Unassembled WGS sequence"/>
</dbReference>
<name>A0A1I3WQ82_9GAMM</name>
<dbReference type="OrthoDB" id="5292592at2"/>
<keyword evidence="4 6" id="KW-1133">Transmembrane helix</keyword>
<evidence type="ECO:0000313" key="8">
    <source>
        <dbReference type="EMBL" id="SFK09530.1"/>
    </source>
</evidence>
<evidence type="ECO:0000256" key="6">
    <source>
        <dbReference type="SAM" id="Phobius"/>
    </source>
</evidence>
<evidence type="ECO:0000256" key="1">
    <source>
        <dbReference type="ARBA" id="ARBA00004651"/>
    </source>
</evidence>
<feature type="transmembrane region" description="Helical" evidence="6">
    <location>
        <begin position="747"/>
        <end position="769"/>
    </location>
</feature>
<evidence type="ECO:0000256" key="2">
    <source>
        <dbReference type="ARBA" id="ARBA00022475"/>
    </source>
</evidence>
<feature type="domain" description="ABC3 transporter permease C-terminal" evidence="7">
    <location>
        <begin position="708"/>
        <end position="806"/>
    </location>
</feature>
<accession>A0A1I3WQ82</accession>
<keyword evidence="5 6" id="KW-0472">Membrane</keyword>
<dbReference type="InterPro" id="IPR003838">
    <property type="entry name" value="ABC3_permease_C"/>
</dbReference>
<protein>
    <submittedName>
        <fullName evidence="8">Putative ABC transport system permease protein</fullName>
    </submittedName>
</protein>
<evidence type="ECO:0000256" key="4">
    <source>
        <dbReference type="ARBA" id="ARBA00022989"/>
    </source>
</evidence>
<dbReference type="Pfam" id="PF02687">
    <property type="entry name" value="FtsX"/>
    <property type="match status" value="2"/>
</dbReference>